<evidence type="ECO:0000256" key="4">
    <source>
        <dbReference type="ARBA" id="ARBA00022553"/>
    </source>
</evidence>
<dbReference type="InterPro" id="IPR000700">
    <property type="entry name" value="PAS-assoc_C"/>
</dbReference>
<dbReference type="InterPro" id="IPR036097">
    <property type="entry name" value="HisK_dim/P_sf"/>
</dbReference>
<dbReference type="InterPro" id="IPR035965">
    <property type="entry name" value="PAS-like_dom_sf"/>
</dbReference>
<keyword evidence="6 13" id="KW-0418">Kinase</keyword>
<feature type="domain" description="PAC" evidence="11">
    <location>
        <begin position="340"/>
        <end position="391"/>
    </location>
</feature>
<evidence type="ECO:0000259" key="10">
    <source>
        <dbReference type="PROSITE" id="PS50112"/>
    </source>
</evidence>
<dbReference type="InterPro" id="IPR004358">
    <property type="entry name" value="Sig_transdc_His_kin-like_C"/>
</dbReference>
<dbReference type="eggNOG" id="COG4191">
    <property type="taxonomic scope" value="Bacteria"/>
</dbReference>
<feature type="transmembrane region" description="Helical" evidence="8">
    <location>
        <begin position="9"/>
        <end position="32"/>
    </location>
</feature>
<evidence type="ECO:0000256" key="7">
    <source>
        <dbReference type="SAM" id="Coils"/>
    </source>
</evidence>
<dbReference type="InterPro" id="IPR003661">
    <property type="entry name" value="HisK_dim/P_dom"/>
</dbReference>
<keyword evidence="4" id="KW-0597">Phosphoprotein</keyword>
<dbReference type="Pfam" id="PF02518">
    <property type="entry name" value="HATPase_c"/>
    <property type="match status" value="1"/>
</dbReference>
<feature type="coiled-coil region" evidence="7">
    <location>
        <begin position="772"/>
        <end position="806"/>
    </location>
</feature>
<comment type="subcellular location">
    <subcellularLocation>
        <location evidence="2">Membrane</location>
    </subcellularLocation>
</comment>
<dbReference type="PROSITE" id="PS50109">
    <property type="entry name" value="HIS_KIN"/>
    <property type="match status" value="1"/>
</dbReference>
<dbReference type="SMART" id="SM00091">
    <property type="entry name" value="PAS"/>
    <property type="match status" value="4"/>
</dbReference>
<evidence type="ECO:0000256" key="3">
    <source>
        <dbReference type="ARBA" id="ARBA00012438"/>
    </source>
</evidence>
<dbReference type="InterPro" id="IPR036890">
    <property type="entry name" value="HATPase_C_sf"/>
</dbReference>
<feature type="domain" description="Histidine kinase" evidence="9">
    <location>
        <begin position="822"/>
        <end position="1053"/>
    </location>
</feature>
<dbReference type="SUPFAM" id="SSF158472">
    <property type="entry name" value="HAMP domain-like"/>
    <property type="match status" value="1"/>
</dbReference>
<feature type="domain" description="PAC" evidence="11">
    <location>
        <begin position="461"/>
        <end position="516"/>
    </location>
</feature>
<dbReference type="InterPro" id="IPR003660">
    <property type="entry name" value="HAMP_dom"/>
</dbReference>
<feature type="transmembrane region" description="Helical" evidence="8">
    <location>
        <begin position="169"/>
        <end position="192"/>
    </location>
</feature>
<dbReference type="InterPro" id="IPR013656">
    <property type="entry name" value="PAS_4"/>
</dbReference>
<evidence type="ECO:0000256" key="5">
    <source>
        <dbReference type="ARBA" id="ARBA00022679"/>
    </source>
</evidence>
<dbReference type="PROSITE" id="PS50885">
    <property type="entry name" value="HAMP"/>
    <property type="match status" value="1"/>
</dbReference>
<dbReference type="EC" id="2.7.13.3" evidence="3"/>
<evidence type="ECO:0000256" key="2">
    <source>
        <dbReference type="ARBA" id="ARBA00004370"/>
    </source>
</evidence>
<evidence type="ECO:0000259" key="9">
    <source>
        <dbReference type="PROSITE" id="PS50109"/>
    </source>
</evidence>
<dbReference type="SMART" id="SM00304">
    <property type="entry name" value="HAMP"/>
    <property type="match status" value="1"/>
</dbReference>
<dbReference type="Pfam" id="PF08448">
    <property type="entry name" value="PAS_4"/>
    <property type="match status" value="3"/>
</dbReference>
<organism evidence="13">
    <name type="scientific">Vecturithrix granuli</name>
    <dbReference type="NCBI Taxonomy" id="1499967"/>
    <lineage>
        <taxon>Bacteria</taxon>
        <taxon>Candidatus Moduliflexota</taxon>
        <taxon>Candidatus Vecturitrichia</taxon>
        <taxon>Candidatus Vecturitrichales</taxon>
        <taxon>Candidatus Vecturitrichaceae</taxon>
        <taxon>Candidatus Vecturithrix</taxon>
    </lineage>
</organism>
<dbReference type="AlphaFoldDB" id="A0A081BZQ9"/>
<name>A0A081BZQ9_VECG1</name>
<dbReference type="Gene3D" id="6.10.340.10">
    <property type="match status" value="1"/>
</dbReference>
<dbReference type="PRINTS" id="PR00344">
    <property type="entry name" value="BCTRLSENSOR"/>
</dbReference>
<dbReference type="SUPFAM" id="SSF47384">
    <property type="entry name" value="Homodimeric domain of signal transducing histidine kinase"/>
    <property type="match status" value="1"/>
</dbReference>
<evidence type="ECO:0000256" key="1">
    <source>
        <dbReference type="ARBA" id="ARBA00000085"/>
    </source>
</evidence>
<accession>A0A081BZQ9</accession>
<protein>
    <recommendedName>
        <fullName evidence="3">histidine kinase</fullName>
        <ecNumber evidence="3">2.7.13.3</ecNumber>
    </recommendedName>
</protein>
<feature type="domain" description="PAC" evidence="11">
    <location>
        <begin position="590"/>
        <end position="642"/>
    </location>
</feature>
<dbReference type="Gene3D" id="3.30.450.20">
    <property type="entry name" value="PAS domain"/>
    <property type="match status" value="4"/>
</dbReference>
<evidence type="ECO:0000313" key="13">
    <source>
        <dbReference type="EMBL" id="GAK57814.1"/>
    </source>
</evidence>
<dbReference type="SUPFAM" id="SSF55874">
    <property type="entry name" value="ATPase domain of HSP90 chaperone/DNA topoisomerase II/histidine kinase"/>
    <property type="match status" value="1"/>
</dbReference>
<dbReference type="Gene3D" id="1.10.287.130">
    <property type="match status" value="1"/>
</dbReference>
<dbReference type="GO" id="GO:0000155">
    <property type="term" value="F:phosphorelay sensor kinase activity"/>
    <property type="evidence" value="ECO:0007669"/>
    <property type="project" value="InterPro"/>
</dbReference>
<feature type="domain" description="HAMP" evidence="12">
    <location>
        <begin position="194"/>
        <end position="247"/>
    </location>
</feature>
<dbReference type="NCBIfam" id="TIGR00229">
    <property type="entry name" value="sensory_box"/>
    <property type="match status" value="3"/>
</dbReference>
<keyword evidence="8" id="KW-0812">Transmembrane</keyword>
<dbReference type="eggNOG" id="COG2202">
    <property type="taxonomic scope" value="Bacteria"/>
</dbReference>
<dbReference type="PANTHER" id="PTHR43065:SF47">
    <property type="match status" value="1"/>
</dbReference>
<dbReference type="HOGENOM" id="CLU_000445_133_5_0"/>
<dbReference type="CDD" id="cd00075">
    <property type="entry name" value="HATPase"/>
    <property type="match status" value="1"/>
</dbReference>
<dbReference type="CDD" id="cd00130">
    <property type="entry name" value="PAS"/>
    <property type="match status" value="2"/>
</dbReference>
<dbReference type="eggNOG" id="COG5000">
    <property type="taxonomic scope" value="Bacteria"/>
</dbReference>
<keyword evidence="5" id="KW-0808">Transferase</keyword>
<dbReference type="SUPFAM" id="SSF55785">
    <property type="entry name" value="PYP-like sensor domain (PAS domain)"/>
    <property type="match status" value="4"/>
</dbReference>
<dbReference type="Gene3D" id="3.30.565.10">
    <property type="entry name" value="Histidine kinase-like ATPase, C-terminal domain"/>
    <property type="match status" value="1"/>
</dbReference>
<dbReference type="STRING" id="1499967.U27_04781"/>
<feature type="domain" description="PAS" evidence="10">
    <location>
        <begin position="266"/>
        <end position="336"/>
    </location>
</feature>
<comment type="catalytic activity">
    <reaction evidence="1">
        <text>ATP + protein L-histidine = ADP + protein N-phospho-L-histidine.</text>
        <dbReference type="EC" id="2.7.13.3"/>
    </reaction>
</comment>
<dbReference type="PROSITE" id="PS50112">
    <property type="entry name" value="PAS"/>
    <property type="match status" value="1"/>
</dbReference>
<keyword evidence="8" id="KW-1133">Transmembrane helix</keyword>
<dbReference type="CDD" id="cd06225">
    <property type="entry name" value="HAMP"/>
    <property type="match status" value="1"/>
</dbReference>
<dbReference type="GO" id="GO:0016020">
    <property type="term" value="C:membrane"/>
    <property type="evidence" value="ECO:0007669"/>
    <property type="project" value="UniProtKB-SubCell"/>
</dbReference>
<sequence>MMQKFFHRLAFKIGIVIILIEIITLSMLGWYYTHRFHEQIVQRVIDKVQIPGKLIAQGLLPYSAAANAELLNRLVGEDVVDSMVIWVNGFVVHALRQELVGVLLTQVSELNPEWFTPQARDPFIKFFPDERPPYVMSITPIPGVDGQTPVFFVYLKTNIQQVGQEKTNVLVLFFVGAFVTVWVTSLALLALFRQVILVRLTRTLHVLHAISNGQISARIPPPLISDEIGQLQSEINTMIAELESKINSLHQEIIEGHLMEEALRQSENLIHSLLESLPQYIYSKDLEGRFTYVNQSFCRLCNLTPSELIGKNDFDLHSPEIAEKYLRDDARVIQTGQPLELIEYHEIPGKEGFYVQVIKIPLFNSRGEISGTLGIFWDITKEKKAMESLRQSELLYRTTINALHEAIYVIDPQFRVTLCNSALLQWVQQYSGETQIIGQSIFDVFTSFPQEFHEGYRQIFQTREMLVIENKMTIKGREVFLEIWKIPVVEEDQVRQIITVIRDITEKKLTEKAISESHARYHNLIENAPLGIASFNTEGKILEANTMFIAIFGAPSVEAVHQLNMFTSSTLVEAGIAQDVQQCLDTGFPVIAENFLTSEWDKQGYVRYYLTPIKDLQGRVKEIHVLMEDYTERKSVENALKESETEYRSLFKNMLSGLAYHKVVVDDQNHPIDYIFLEVNDAYERLTGLGKDIIGKRMTEIIPGIRNYEPDLVQIYGNVALTGKETSFEFFFEPFGLWFSVAAYSSEKGYFVTIYDDITERKWTEESLHKLNEELEQRVEVRTNELQKTNKALQESLLTIERTQQQLVQSEKMAALGGLVAGIAHEINTPVGIGVTAASYLRQQTEDMKQMYEGQAMKRSDFEKYLELANDSTTMILLNLRRAADLIQSFKQVAVDQTSWDMRTFRLREYIDNVLRSLHPKLKRTRHIVQVNCSHEIELSSYPGDFSQIFTNLIINSLVHGFEEIEQGKIVIEVSIKEDLLVIEYRDNGKGIAQEHLPKIFDPFYTTKRGQGGSGLGLNIVYSLVTQRLNGRITCRSTPNIGTTFIIEVPLISPIALQQIH</sequence>
<evidence type="ECO:0000256" key="6">
    <source>
        <dbReference type="ARBA" id="ARBA00022777"/>
    </source>
</evidence>
<dbReference type="Pfam" id="PF13188">
    <property type="entry name" value="PAS_8"/>
    <property type="match status" value="1"/>
</dbReference>
<evidence type="ECO:0000256" key="8">
    <source>
        <dbReference type="SAM" id="Phobius"/>
    </source>
</evidence>
<keyword evidence="8" id="KW-0472">Membrane</keyword>
<evidence type="ECO:0000259" key="11">
    <source>
        <dbReference type="PROSITE" id="PS50113"/>
    </source>
</evidence>
<dbReference type="CDD" id="cd00082">
    <property type="entry name" value="HisKA"/>
    <property type="match status" value="1"/>
</dbReference>
<gene>
    <name evidence="13" type="ORF">U27_04781</name>
</gene>
<evidence type="ECO:0000259" key="12">
    <source>
        <dbReference type="PROSITE" id="PS50885"/>
    </source>
</evidence>
<dbReference type="InterPro" id="IPR005467">
    <property type="entry name" value="His_kinase_dom"/>
</dbReference>
<dbReference type="Proteomes" id="UP000030661">
    <property type="component" value="Unassembled WGS sequence"/>
</dbReference>
<reference evidence="13" key="1">
    <citation type="journal article" date="2015" name="PeerJ">
        <title>First genomic representation of candidate bacterial phylum KSB3 points to enhanced environmental sensing as a trigger of wastewater bulking.</title>
        <authorList>
            <person name="Sekiguchi Y."/>
            <person name="Ohashi A."/>
            <person name="Parks D.H."/>
            <person name="Yamauchi T."/>
            <person name="Tyson G.W."/>
            <person name="Hugenholtz P."/>
        </authorList>
    </citation>
    <scope>NUCLEOTIDE SEQUENCE [LARGE SCALE GENOMIC DNA]</scope>
</reference>
<dbReference type="PANTHER" id="PTHR43065">
    <property type="entry name" value="SENSOR HISTIDINE KINASE"/>
    <property type="match status" value="1"/>
</dbReference>
<dbReference type="InterPro" id="IPR003594">
    <property type="entry name" value="HATPase_dom"/>
</dbReference>
<keyword evidence="14" id="KW-1185">Reference proteome</keyword>
<dbReference type="SMART" id="SM00387">
    <property type="entry name" value="HATPase_c"/>
    <property type="match status" value="1"/>
</dbReference>
<dbReference type="PROSITE" id="PS50113">
    <property type="entry name" value="PAC"/>
    <property type="match status" value="3"/>
</dbReference>
<dbReference type="EMBL" id="DF820466">
    <property type="protein sequence ID" value="GAK57814.1"/>
    <property type="molecule type" value="Genomic_DNA"/>
</dbReference>
<keyword evidence="7" id="KW-0175">Coiled coil</keyword>
<proteinExistence type="predicted"/>
<evidence type="ECO:0000313" key="14">
    <source>
        <dbReference type="Proteomes" id="UP000030661"/>
    </source>
</evidence>
<dbReference type="InterPro" id="IPR000014">
    <property type="entry name" value="PAS"/>
</dbReference>